<dbReference type="EMBL" id="CAJJDN010000085">
    <property type="protein sequence ID" value="CAD8105921.1"/>
    <property type="molecule type" value="Genomic_DNA"/>
</dbReference>
<reference evidence="4" key="1">
    <citation type="submission" date="2021-01" db="EMBL/GenBank/DDBJ databases">
        <authorList>
            <consortium name="Genoscope - CEA"/>
            <person name="William W."/>
        </authorList>
    </citation>
    <scope>NUCLEOTIDE SEQUENCE</scope>
</reference>
<evidence type="ECO:0000313" key="4">
    <source>
        <dbReference type="EMBL" id="CAD8105921.1"/>
    </source>
</evidence>
<keyword evidence="2" id="KW-0472">Membrane</keyword>
<feature type="transmembrane region" description="Helical" evidence="2">
    <location>
        <begin position="179"/>
        <end position="200"/>
    </location>
</feature>
<feature type="transmembrane region" description="Helical" evidence="2">
    <location>
        <begin position="365"/>
        <end position="385"/>
    </location>
</feature>
<feature type="transmembrane region" description="Helical" evidence="2">
    <location>
        <begin position="212"/>
        <end position="231"/>
    </location>
</feature>
<comment type="caution">
    <text evidence="4">The sequence shown here is derived from an EMBL/GenBank/DDBJ whole genome shotgun (WGS) entry which is preliminary data.</text>
</comment>
<dbReference type="GO" id="GO:0003254">
    <property type="term" value="P:regulation of membrane depolarization"/>
    <property type="evidence" value="ECO:0007669"/>
    <property type="project" value="TreeGrafter"/>
</dbReference>
<dbReference type="InterPro" id="IPR051413">
    <property type="entry name" value="K/Na_HCN_channel"/>
</dbReference>
<evidence type="ECO:0000259" key="3">
    <source>
        <dbReference type="PROSITE" id="PS50042"/>
    </source>
</evidence>
<evidence type="ECO:0000313" key="5">
    <source>
        <dbReference type="Proteomes" id="UP000692954"/>
    </source>
</evidence>
<dbReference type="Pfam" id="PF00027">
    <property type="entry name" value="cNMP_binding"/>
    <property type="match status" value="1"/>
</dbReference>
<dbReference type="PANTHER" id="PTHR45689">
    <property type="entry name" value="I[[H]] CHANNEL, ISOFORM E"/>
    <property type="match status" value="1"/>
</dbReference>
<feature type="transmembrane region" description="Helical" evidence="2">
    <location>
        <begin position="305"/>
        <end position="326"/>
    </location>
</feature>
<feature type="transmembrane region" description="Helical" evidence="2">
    <location>
        <begin position="332"/>
        <end position="353"/>
    </location>
</feature>
<dbReference type="Proteomes" id="UP000692954">
    <property type="component" value="Unassembled WGS sequence"/>
</dbReference>
<feature type="domain" description="Cyclic nucleotide-binding" evidence="3">
    <location>
        <begin position="464"/>
        <end position="570"/>
    </location>
</feature>
<dbReference type="PANTHER" id="PTHR45689:SF5">
    <property type="entry name" value="I[[H]] CHANNEL, ISOFORM E"/>
    <property type="match status" value="1"/>
</dbReference>
<accession>A0A8S1PSB6</accession>
<dbReference type="OrthoDB" id="296546at2759"/>
<sequence>MIKKKLQIPQIKDSEIIDRNQSKKQMRTIPYSHSQSIQEEEEHSSLSQINTHGHSKPAFLMTFPQQPRDFQASEDLRAPTIITNMISNKSQEQLAIKPDCRKQYQHHFLDESSQFSSQINSRRSVLENKKCMQISQDKVKLIVNHMKIKFLNLIHYSKYNDPILTQEFQELSPLKYHYFTLYIFLSTTLSNILSCIFIPICQFFDVSQISYIISQMTFGFASLTTCQDLFFQRGPYKMQRGVIKVNYKDQSKRLLDSLRLCLLTISTLFEIDDRGKLVAVIFMMLFQFFRQIENFENIYKSTHHFIFVFQLWISIIISFACIYQVSHCEEDPSLQFCITFAISLLTHCSNVSIEVTNENSLLISIYMIISYLCLAYTTIMIFIWIKPELEIEEEKQKLLKGFVERFREKCENDGLLRRCYSYLEFRIDEDLNKAKDQLTKKLSPELEDEIDLSLRSTMIDKIELMNRFSPQFKQQLLYEIEQVTFNPEDNIIIEHQVEDLGLFYILKGQVKVQFQGSSFGTNKRAVTTLCEGQTFGQYSFITGIPSNISIFSSGVTTLMKIRRSDFTSIISNYPRDNEIFCTMKDNAFYNSKLFECYYCKIRGHYIVECRHLQYFPQRINAIEKHLYTEKQQRKTFSRRLRKYFAWQDMNLNQDKARQYVNKQSQEQVSDDLLEPSQLPYSENQTHQSMSFVSQKNYSPDQYQSASNVNVESLDQFNIEQEYQDEQTIPIQEPLIKSIRKNSNKTTLKTAGFPINFDPNNITNFGNNLSQIEKDDRDILSQLQEAQNNKDKTILYPTSRNNSQNKLTFQYYKEASSGILLKEDQIKTDSYQQQQQIQQSQQQLSHNTLKQSIRQPSNRSYTYSNSLSKDISNNASSNSKFKKSQNISILSSQNRHIEQTGLKKMNSSKSLSEQNRINNNKSLKSCTKQSTPNQMSQFQALTSPENQGYFINDVLFNKFEKMQEYKIYYPHNNYNQVIDRYVKFLNTIRKNDFKRKKLNNSTPYSIKCFVASKIKRVKKLLQN</sequence>
<protein>
    <recommendedName>
        <fullName evidence="3">Cyclic nucleotide-binding domain-containing protein</fullName>
    </recommendedName>
</protein>
<name>A0A8S1PSB6_9CILI</name>
<keyword evidence="2" id="KW-1133">Transmembrane helix</keyword>
<dbReference type="PROSITE" id="PS50042">
    <property type="entry name" value="CNMP_BINDING_3"/>
    <property type="match status" value="1"/>
</dbReference>
<dbReference type="GO" id="GO:0098855">
    <property type="term" value="C:HCN channel complex"/>
    <property type="evidence" value="ECO:0007669"/>
    <property type="project" value="TreeGrafter"/>
</dbReference>
<dbReference type="AlphaFoldDB" id="A0A8S1PSB6"/>
<organism evidence="4 5">
    <name type="scientific">Paramecium sonneborni</name>
    <dbReference type="NCBI Taxonomy" id="65129"/>
    <lineage>
        <taxon>Eukaryota</taxon>
        <taxon>Sar</taxon>
        <taxon>Alveolata</taxon>
        <taxon>Ciliophora</taxon>
        <taxon>Intramacronucleata</taxon>
        <taxon>Oligohymenophorea</taxon>
        <taxon>Peniculida</taxon>
        <taxon>Parameciidae</taxon>
        <taxon>Paramecium</taxon>
    </lineage>
</organism>
<dbReference type="InterPro" id="IPR000595">
    <property type="entry name" value="cNMP-bd_dom"/>
</dbReference>
<dbReference type="GO" id="GO:0035725">
    <property type="term" value="P:sodium ion transmembrane transport"/>
    <property type="evidence" value="ECO:0007669"/>
    <property type="project" value="TreeGrafter"/>
</dbReference>
<feature type="region of interest" description="Disordered" evidence="1">
    <location>
        <begin position="839"/>
        <end position="887"/>
    </location>
</feature>
<dbReference type="GO" id="GO:0005249">
    <property type="term" value="F:voltage-gated potassium channel activity"/>
    <property type="evidence" value="ECO:0007669"/>
    <property type="project" value="TreeGrafter"/>
</dbReference>
<feature type="compositionally biased region" description="Polar residues" evidence="1">
    <location>
        <begin position="843"/>
        <end position="869"/>
    </location>
</feature>
<feature type="compositionally biased region" description="Low complexity" evidence="1">
    <location>
        <begin position="870"/>
        <end position="887"/>
    </location>
</feature>
<keyword evidence="2" id="KW-0812">Transmembrane</keyword>
<feature type="region of interest" description="Disordered" evidence="1">
    <location>
        <begin position="17"/>
        <end position="51"/>
    </location>
</feature>
<evidence type="ECO:0000256" key="2">
    <source>
        <dbReference type="SAM" id="Phobius"/>
    </source>
</evidence>
<keyword evidence="5" id="KW-1185">Reference proteome</keyword>
<proteinExistence type="predicted"/>
<gene>
    <name evidence="4" type="ORF">PSON_ATCC_30995.1.T0850177</name>
</gene>
<evidence type="ECO:0000256" key="1">
    <source>
        <dbReference type="SAM" id="MobiDB-lite"/>
    </source>
</evidence>
<dbReference type="CDD" id="cd00038">
    <property type="entry name" value="CAP_ED"/>
    <property type="match status" value="1"/>
</dbReference>